<evidence type="ECO:0000256" key="3">
    <source>
        <dbReference type="ARBA" id="ARBA00022695"/>
    </source>
</evidence>
<dbReference type="PROSITE" id="PS51059">
    <property type="entry name" value="PARP_CATALYTIC"/>
    <property type="match status" value="1"/>
</dbReference>
<organism evidence="11 12">
    <name type="scientific">Sinocyclocheilus anshuiensis</name>
    <dbReference type="NCBI Taxonomy" id="1608454"/>
    <lineage>
        <taxon>Eukaryota</taxon>
        <taxon>Metazoa</taxon>
        <taxon>Chordata</taxon>
        <taxon>Craniata</taxon>
        <taxon>Vertebrata</taxon>
        <taxon>Euteleostomi</taxon>
        <taxon>Actinopterygii</taxon>
        <taxon>Neopterygii</taxon>
        <taxon>Teleostei</taxon>
        <taxon>Ostariophysi</taxon>
        <taxon>Cypriniformes</taxon>
        <taxon>Cyprinidae</taxon>
        <taxon>Cyprininae</taxon>
        <taxon>Sinocyclocheilus</taxon>
    </lineage>
</organism>
<dbReference type="PANTHER" id="PTHR21328">
    <property type="entry name" value="POLY ADP-RIBOSE POLYMERASE FAMILY, MEMBER PARP"/>
    <property type="match status" value="1"/>
</dbReference>
<feature type="region of interest" description="Disordered" evidence="9">
    <location>
        <begin position="252"/>
        <end position="285"/>
    </location>
</feature>
<evidence type="ECO:0000313" key="11">
    <source>
        <dbReference type="Ensembl" id="ENSSANP00000088568.1"/>
    </source>
</evidence>
<gene>
    <name evidence="11" type="primary">parp8</name>
</gene>
<dbReference type="GO" id="GO:0003950">
    <property type="term" value="F:NAD+ poly-ADP-ribosyltransferase activity"/>
    <property type="evidence" value="ECO:0007669"/>
    <property type="project" value="UniProtKB-UniRule"/>
</dbReference>
<feature type="domain" description="PARP catalytic" evidence="10">
    <location>
        <begin position="501"/>
        <end position="728"/>
    </location>
</feature>
<keyword evidence="4" id="KW-0013">ADP-ribosylation</keyword>
<evidence type="ECO:0000256" key="7">
    <source>
        <dbReference type="ARBA" id="ARBA00055359"/>
    </source>
</evidence>
<dbReference type="Proteomes" id="UP000472260">
    <property type="component" value="Unassembled WGS sequence"/>
</dbReference>
<comment type="similarity">
    <text evidence="6">Belongs to the ARTD/PARP family.</text>
</comment>
<keyword evidence="2 8" id="KW-0808">Transferase</keyword>
<dbReference type="EC" id="2.4.2.-" evidence="8"/>
<keyword evidence="3" id="KW-0548">Nucleotidyltransferase</keyword>
<keyword evidence="5 8" id="KW-0520">NAD</keyword>
<dbReference type="InterPro" id="IPR051838">
    <property type="entry name" value="ARTD_PARP"/>
</dbReference>
<dbReference type="CDD" id="cd01341">
    <property type="entry name" value="ADP_ribosyl"/>
    <property type="match status" value="2"/>
</dbReference>
<dbReference type="AlphaFoldDB" id="A0A671RXD8"/>
<evidence type="ECO:0000256" key="6">
    <source>
        <dbReference type="ARBA" id="ARBA00024347"/>
    </source>
</evidence>
<evidence type="ECO:0000256" key="4">
    <source>
        <dbReference type="ARBA" id="ARBA00022765"/>
    </source>
</evidence>
<dbReference type="Pfam" id="PF00644">
    <property type="entry name" value="PARP"/>
    <property type="match status" value="1"/>
</dbReference>
<evidence type="ECO:0000256" key="5">
    <source>
        <dbReference type="ARBA" id="ARBA00023027"/>
    </source>
</evidence>
<keyword evidence="1 8" id="KW-0328">Glycosyltransferase</keyword>
<comment type="function">
    <text evidence="7">Mono-ADP-ribosyltransferase that mediates mono-ADP-ribosylation of target proteins.</text>
</comment>
<sequence>MGMCSRQERIQKDVDIVIQKCKAEKDCLFFDFRFSDSTFTFTYSKGPKRDPIPVIFHRIATEIRINNDATSCLSIKSKLQTDKNVCHYAIEEDSEGDNDSEEFYYVGQVNYDGELHKHPQLEADLAAVRDLYGHHAVSLSVIAQLLSAFLNSCCLINVLCLCKLRSPSYPPPGCVKSKKKLKPEKDGMSKSHRLLRRTCSGTVKPEMDGCVGKSHKLLGHSLSSDPRMEQHQPLKQPHRLLSRPCSTAVKPEDCPPLRPHKLSPRSSVAEPRCEHAAGSSDGGALKPHRLLGRSCSGSVRTEELDGLKHHHRLLSRSYSSSTKMGKSDIFKEHVTESRRLSLTSGLIGILAPSLSSTPQPNIGAKSIPVRDRGFLVQTMEYAEQRIPVLNEFCVVCDEPHVFQNGPMLRPTVCERELCVFAFQTLGVMNEAADEIATGAQVVDLLVSMCRSALESPRKVVIFEPYPSVVDPNDSQALAFNPRKKDYDRVMRALDSIASFREMTQAPYLEIKKQMDKHDPLAHPMLQWVISSNRSHIVKLPVTRQLKFMHTPHQFLLLSSPPAKESNFRAAKVLFGSTFAFHGSHIENWHSILRNGLVVASNTRLQLHGAIYGSGIYLSPLSSISFGYSGMNKKQQKVASKDETAANKSNINLQSQKKGQNPQFLQSRNLKCIALCEVITSPDLHKHGDIWVVPNTDHVCTRFFFVYEDGQVGDTSINAQDPGIHREILRVIGNQTATG</sequence>
<evidence type="ECO:0000256" key="9">
    <source>
        <dbReference type="SAM" id="MobiDB-lite"/>
    </source>
</evidence>
<evidence type="ECO:0000256" key="1">
    <source>
        <dbReference type="ARBA" id="ARBA00022676"/>
    </source>
</evidence>
<reference evidence="11" key="2">
    <citation type="submission" date="2025-09" db="UniProtKB">
        <authorList>
            <consortium name="Ensembl"/>
        </authorList>
    </citation>
    <scope>IDENTIFICATION</scope>
</reference>
<dbReference type="Gene3D" id="3.90.228.10">
    <property type="match status" value="1"/>
</dbReference>
<dbReference type="Ensembl" id="ENSSANT00000094096.1">
    <property type="protein sequence ID" value="ENSSANP00000088568.1"/>
    <property type="gene ID" value="ENSSANG00000043781.1"/>
</dbReference>
<evidence type="ECO:0000259" key="10">
    <source>
        <dbReference type="PROSITE" id="PS51059"/>
    </source>
</evidence>
<evidence type="ECO:0000313" key="12">
    <source>
        <dbReference type="Proteomes" id="UP000472260"/>
    </source>
</evidence>
<name>A0A671RXD8_9TELE</name>
<evidence type="ECO:0000256" key="8">
    <source>
        <dbReference type="RuleBase" id="RU362114"/>
    </source>
</evidence>
<feature type="compositionally biased region" description="Polar residues" evidence="9">
    <location>
        <begin position="645"/>
        <end position="661"/>
    </location>
</feature>
<reference evidence="11" key="1">
    <citation type="submission" date="2025-08" db="UniProtKB">
        <authorList>
            <consortium name="Ensembl"/>
        </authorList>
    </citation>
    <scope>IDENTIFICATION</scope>
</reference>
<accession>A0A671RXD8</accession>
<feature type="region of interest" description="Disordered" evidence="9">
    <location>
        <begin position="637"/>
        <end position="661"/>
    </location>
</feature>
<dbReference type="InterPro" id="IPR012317">
    <property type="entry name" value="Poly(ADP-ribose)pol_cat_dom"/>
</dbReference>
<dbReference type="SUPFAM" id="SSF56399">
    <property type="entry name" value="ADP-ribosylation"/>
    <property type="match status" value="1"/>
</dbReference>
<proteinExistence type="inferred from homology"/>
<dbReference type="GO" id="GO:0016779">
    <property type="term" value="F:nucleotidyltransferase activity"/>
    <property type="evidence" value="ECO:0007669"/>
    <property type="project" value="UniProtKB-KW"/>
</dbReference>
<protein>
    <recommendedName>
        <fullName evidence="8">Poly [ADP-ribose] polymerase</fullName>
        <shortName evidence="8">PARP</shortName>
        <ecNumber evidence="8">2.4.2.-</ecNumber>
    </recommendedName>
</protein>
<evidence type="ECO:0000256" key="2">
    <source>
        <dbReference type="ARBA" id="ARBA00022679"/>
    </source>
</evidence>
<keyword evidence="12" id="KW-1185">Reference proteome</keyword>
<dbReference type="FunFam" id="3.90.228.10:FF:000007">
    <property type="entry name" value="Poly [ADP-ribose] polymerase"/>
    <property type="match status" value="1"/>
</dbReference>